<feature type="signal peptide" evidence="1">
    <location>
        <begin position="1"/>
        <end position="35"/>
    </location>
</feature>
<name>A0ABC9CZS7_9POAL</name>
<evidence type="ECO:0000313" key="3">
    <source>
        <dbReference type="Proteomes" id="UP001497457"/>
    </source>
</evidence>
<evidence type="ECO:0000313" key="2">
    <source>
        <dbReference type="EMBL" id="CAL5029014.1"/>
    </source>
</evidence>
<dbReference type="PANTHER" id="PTHR36806">
    <property type="entry name" value="ADENINE PHOSPHORIBOSYLTRANSFERASE"/>
    <property type="match status" value="1"/>
</dbReference>
<dbReference type="Proteomes" id="UP001497457">
    <property type="component" value="Chromosome 30rd"/>
</dbReference>
<feature type="chain" id="PRO_5044778973" evidence="1">
    <location>
        <begin position="36"/>
        <end position="268"/>
    </location>
</feature>
<organism evidence="2 3">
    <name type="scientific">Urochloa decumbens</name>
    <dbReference type="NCBI Taxonomy" id="240449"/>
    <lineage>
        <taxon>Eukaryota</taxon>
        <taxon>Viridiplantae</taxon>
        <taxon>Streptophyta</taxon>
        <taxon>Embryophyta</taxon>
        <taxon>Tracheophyta</taxon>
        <taxon>Spermatophyta</taxon>
        <taxon>Magnoliopsida</taxon>
        <taxon>Liliopsida</taxon>
        <taxon>Poales</taxon>
        <taxon>Poaceae</taxon>
        <taxon>PACMAD clade</taxon>
        <taxon>Panicoideae</taxon>
        <taxon>Panicodae</taxon>
        <taxon>Paniceae</taxon>
        <taxon>Melinidinae</taxon>
        <taxon>Urochloa</taxon>
    </lineage>
</organism>
<protein>
    <submittedName>
        <fullName evidence="2">Uncharacterized protein</fullName>
    </submittedName>
</protein>
<evidence type="ECO:0000256" key="1">
    <source>
        <dbReference type="SAM" id="SignalP"/>
    </source>
</evidence>
<keyword evidence="3" id="KW-1185">Reference proteome</keyword>
<accession>A0ABC9CZS7</accession>
<keyword evidence="1" id="KW-0732">Signal</keyword>
<dbReference type="AlphaFoldDB" id="A0ABC9CZS7"/>
<gene>
    <name evidence="2" type="ORF">URODEC1_LOCUS80139</name>
</gene>
<proteinExistence type="predicted"/>
<dbReference type="EMBL" id="OZ075140">
    <property type="protein sequence ID" value="CAL5029014.1"/>
    <property type="molecule type" value="Genomic_DNA"/>
</dbReference>
<sequence length="268" mass="28986">MTLSDGTRRRRAAHSHHPVLVLILLVSLSSQPLFASVLIPLNRVTTLISLSHSLLIRVAAARDAHGDPAAADRARRIAALLSSRGAWGLSWDYLRSKSAFGSVFSCTAAKSRLLAAAMEASRLRSTSDAAEWMRCHYEDIRATAAQLLNGLLDVFSEQGVLREVMMDLKLELEEGELLKDCLEVGTKELEVLFAVSKEQVLADGDYELVPAGGEGQDLGDVNVIQVEQDSNPASEVSQANQVPEGSALEEMVASLTWPTTLPPGWTVV</sequence>
<reference evidence="2" key="1">
    <citation type="submission" date="2024-10" db="EMBL/GenBank/DDBJ databases">
        <authorList>
            <person name="Ryan C."/>
        </authorList>
    </citation>
    <scope>NUCLEOTIDE SEQUENCE [LARGE SCALE GENOMIC DNA]</scope>
</reference>